<name>A0ABZ2XY91_9RHOB</name>
<gene>
    <name evidence="1" type="ORF">QEZ52_04215</name>
</gene>
<organism evidence="1 2">
    <name type="scientific">Aliisedimentitalea scapharcae</name>
    <dbReference type="NCBI Taxonomy" id="1524259"/>
    <lineage>
        <taxon>Bacteria</taxon>
        <taxon>Pseudomonadati</taxon>
        <taxon>Pseudomonadota</taxon>
        <taxon>Alphaproteobacteria</taxon>
        <taxon>Rhodobacterales</taxon>
        <taxon>Roseobacteraceae</taxon>
        <taxon>Aliisedimentitalea</taxon>
    </lineage>
</organism>
<protein>
    <submittedName>
        <fullName evidence="1">SRPBCC family protein</fullName>
    </submittedName>
</protein>
<dbReference type="Gene3D" id="3.30.530.20">
    <property type="match status" value="1"/>
</dbReference>
<reference evidence="1 2" key="1">
    <citation type="submission" date="2023-04" db="EMBL/GenBank/DDBJ databases">
        <title>Complete genome sequence of Alisedimentitalea scapharcae.</title>
        <authorList>
            <person name="Rong J.-C."/>
            <person name="Yi M.-L."/>
            <person name="Zhao Q."/>
        </authorList>
    </citation>
    <scope>NUCLEOTIDE SEQUENCE [LARGE SCALE GENOMIC DNA]</scope>
    <source>
        <strain evidence="1 2">KCTC 42119</strain>
    </source>
</reference>
<dbReference type="Proteomes" id="UP001623232">
    <property type="component" value="Chromosome"/>
</dbReference>
<evidence type="ECO:0000313" key="1">
    <source>
        <dbReference type="EMBL" id="WZK89760.1"/>
    </source>
</evidence>
<dbReference type="EMBL" id="CP123584">
    <property type="protein sequence ID" value="WZK89760.1"/>
    <property type="molecule type" value="Genomic_DNA"/>
</dbReference>
<keyword evidence="2" id="KW-1185">Reference proteome</keyword>
<evidence type="ECO:0000313" key="2">
    <source>
        <dbReference type="Proteomes" id="UP001623232"/>
    </source>
</evidence>
<dbReference type="SUPFAM" id="SSF55961">
    <property type="entry name" value="Bet v1-like"/>
    <property type="match status" value="1"/>
</dbReference>
<proteinExistence type="predicted"/>
<sequence>MEFISKEDIEAPIGDVFAALSEFETFERQAIRRGVELQRQGDLHHPVPGLSWDAEFTMRGKLRKIRVLLTEYEPDTSIQLEGEGSGLKGHFDLDLMALSPKRTRMTVTLTVDAKSLSARLFLQSLKLARGNLTKRFKLKVADYAKTMEDRLSRLA</sequence>
<dbReference type="RefSeq" id="WP_406648200.1">
    <property type="nucleotide sequence ID" value="NZ_CP123584.1"/>
</dbReference>
<accession>A0ABZ2XY91</accession>
<dbReference type="InterPro" id="IPR023393">
    <property type="entry name" value="START-like_dom_sf"/>
</dbReference>
<dbReference type="CDD" id="cd07812">
    <property type="entry name" value="SRPBCC"/>
    <property type="match status" value="1"/>
</dbReference>